<reference evidence="1" key="1">
    <citation type="submission" date="2023-02" db="EMBL/GenBank/DDBJ databases">
        <title>Actinokineospora globicatena NBRC 15670.</title>
        <authorList>
            <person name="Ichikawa N."/>
            <person name="Sato H."/>
            <person name="Tonouchi N."/>
        </authorList>
    </citation>
    <scope>NUCLEOTIDE SEQUENCE</scope>
    <source>
        <strain evidence="1">NBRC 15670</strain>
    </source>
</reference>
<comment type="caution">
    <text evidence="1">The sequence shown here is derived from an EMBL/GenBank/DDBJ whole genome shotgun (WGS) entry which is preliminary data.</text>
</comment>
<proteinExistence type="predicted"/>
<gene>
    <name evidence="1" type="ORF">Aglo03_65700</name>
</gene>
<protein>
    <submittedName>
        <fullName evidence="1">Uncharacterized protein</fullName>
    </submittedName>
</protein>
<evidence type="ECO:0000313" key="2">
    <source>
        <dbReference type="Proteomes" id="UP001165042"/>
    </source>
</evidence>
<dbReference type="EMBL" id="BSSD01000016">
    <property type="protein sequence ID" value="GLW95754.1"/>
    <property type="molecule type" value="Genomic_DNA"/>
</dbReference>
<dbReference type="AlphaFoldDB" id="A0A9W6QWB1"/>
<keyword evidence="2" id="KW-1185">Reference proteome</keyword>
<accession>A0A9W6QWB1</accession>
<organism evidence="1 2">
    <name type="scientific">Actinokineospora globicatena</name>
    <dbReference type="NCBI Taxonomy" id="103729"/>
    <lineage>
        <taxon>Bacteria</taxon>
        <taxon>Bacillati</taxon>
        <taxon>Actinomycetota</taxon>
        <taxon>Actinomycetes</taxon>
        <taxon>Pseudonocardiales</taxon>
        <taxon>Pseudonocardiaceae</taxon>
        <taxon>Actinokineospora</taxon>
    </lineage>
</organism>
<dbReference type="Proteomes" id="UP001165042">
    <property type="component" value="Unassembled WGS sequence"/>
</dbReference>
<name>A0A9W6QWB1_9PSEU</name>
<sequence length="134" mass="13559">MLRAGSGSGSPAGADAPYMVRRSLLGRCAVASALVVGTGVAGCGAEDDTWHCTATRCEVAVTGAPTLEVLDARLKAEVTRDQVRVAGGGVDITLNPGDAAVVDGLVVELRGVDDGVARLVLSPVDARFARLDEG</sequence>
<evidence type="ECO:0000313" key="1">
    <source>
        <dbReference type="EMBL" id="GLW95754.1"/>
    </source>
</evidence>